<sequence length="33" mass="3819">MSPQPSPDFLFGLISLIVFQFDHFLLVFSELHP</sequence>
<evidence type="ECO:0000256" key="1">
    <source>
        <dbReference type="SAM" id="Phobius"/>
    </source>
</evidence>
<evidence type="ECO:0000313" key="2">
    <source>
        <dbReference type="EMBL" id="KHG07332.1"/>
    </source>
</evidence>
<name>A0A0B0N3Z7_GOSAR</name>
<accession>A0A0B0N3Z7</accession>
<dbReference type="AlphaFoldDB" id="A0A0B0N3Z7"/>
<keyword evidence="1" id="KW-0812">Transmembrane</keyword>
<keyword evidence="1" id="KW-1133">Transmembrane helix</keyword>
<keyword evidence="1" id="KW-0472">Membrane</keyword>
<organism evidence="2 3">
    <name type="scientific">Gossypium arboreum</name>
    <name type="common">Tree cotton</name>
    <name type="synonym">Gossypium nanking</name>
    <dbReference type="NCBI Taxonomy" id="29729"/>
    <lineage>
        <taxon>Eukaryota</taxon>
        <taxon>Viridiplantae</taxon>
        <taxon>Streptophyta</taxon>
        <taxon>Embryophyta</taxon>
        <taxon>Tracheophyta</taxon>
        <taxon>Spermatophyta</taxon>
        <taxon>Magnoliopsida</taxon>
        <taxon>eudicotyledons</taxon>
        <taxon>Gunneridae</taxon>
        <taxon>Pentapetalae</taxon>
        <taxon>rosids</taxon>
        <taxon>malvids</taxon>
        <taxon>Malvales</taxon>
        <taxon>Malvaceae</taxon>
        <taxon>Malvoideae</taxon>
        <taxon>Gossypium</taxon>
    </lineage>
</organism>
<proteinExistence type="predicted"/>
<protein>
    <submittedName>
        <fullName evidence="2">Uncharacterized protein</fullName>
    </submittedName>
</protein>
<gene>
    <name evidence="2" type="ORF">F383_15517</name>
</gene>
<dbReference type="Proteomes" id="UP000032142">
    <property type="component" value="Unassembled WGS sequence"/>
</dbReference>
<reference evidence="3" key="1">
    <citation type="submission" date="2014-09" db="EMBL/GenBank/DDBJ databases">
        <authorList>
            <person name="Mudge J."/>
            <person name="Ramaraj T."/>
            <person name="Lindquist I.E."/>
            <person name="Bharti A.K."/>
            <person name="Sundararajan A."/>
            <person name="Cameron C.T."/>
            <person name="Woodward J.E."/>
            <person name="May G.D."/>
            <person name="Brubaker C."/>
            <person name="Broadhvest J."/>
            <person name="Wilkins T.A."/>
        </authorList>
    </citation>
    <scope>NUCLEOTIDE SEQUENCE</scope>
    <source>
        <strain evidence="3">cv. AKA8401</strain>
    </source>
</reference>
<feature type="transmembrane region" description="Helical" evidence="1">
    <location>
        <begin position="9"/>
        <end position="28"/>
    </location>
</feature>
<comment type="caution">
    <text evidence="2">The sequence shown here is derived from an EMBL/GenBank/DDBJ whole genome shotgun (WGS) entry which is preliminary data.</text>
</comment>
<dbReference type="EMBL" id="JRRC01472196">
    <property type="protein sequence ID" value="KHG07332.1"/>
    <property type="molecule type" value="Genomic_DNA"/>
</dbReference>
<evidence type="ECO:0000313" key="3">
    <source>
        <dbReference type="Proteomes" id="UP000032142"/>
    </source>
</evidence>
<keyword evidence="3" id="KW-1185">Reference proteome</keyword>